<dbReference type="Proteomes" id="UP001595921">
    <property type="component" value="Unassembled WGS sequence"/>
</dbReference>
<dbReference type="AlphaFoldDB" id="A0ABD5PCR4"/>
<keyword evidence="3" id="KW-1185">Reference proteome</keyword>
<gene>
    <name evidence="2" type="ORF">ACFO0N_10925</name>
</gene>
<comment type="caution">
    <text evidence="2">The sequence shown here is derived from an EMBL/GenBank/DDBJ whole genome shotgun (WGS) entry which is preliminary data.</text>
</comment>
<accession>A0ABD5PCR4</accession>
<evidence type="ECO:0000313" key="3">
    <source>
        <dbReference type="Proteomes" id="UP001595921"/>
    </source>
</evidence>
<dbReference type="InterPro" id="IPR025510">
    <property type="entry name" value="DUF4397"/>
</dbReference>
<evidence type="ECO:0000313" key="2">
    <source>
        <dbReference type="EMBL" id="MFC4358452.1"/>
    </source>
</evidence>
<evidence type="ECO:0000259" key="1">
    <source>
        <dbReference type="Pfam" id="PF14344"/>
    </source>
</evidence>
<dbReference type="EMBL" id="JBHSDS010000006">
    <property type="protein sequence ID" value="MFC4358452.1"/>
    <property type="molecule type" value="Genomic_DNA"/>
</dbReference>
<dbReference type="RefSeq" id="WP_267623818.1">
    <property type="nucleotide sequence ID" value="NZ_JAODIW010000008.1"/>
</dbReference>
<sequence>MNTGVRLHSRTPPTERRVLDRRGAAKLRVTHLATGVDDLRVTLTPTKTDYDADAPSTSPIPSFRLPAGTVTGELGFRFDAEGVPTNVVDPLVVPTGTYDVTVADDGSGRRLARRSLRLGAVPYTLVVFGAAADADLRVRLLRDKLGVLHPDTARVRVVNVAPEAPTLDAWLADGADLATGLGYGAAAGHRDCRPGTHELVLSTPRGVGDDPTRRTLRVALAADSTTTVFVAGSVAREGVERNRTDGGRDGRAAVGTAETALTPVVAVSDTYAPPGR</sequence>
<organism evidence="2 3">
    <name type="scientific">Halobium salinum</name>
    <dbReference type="NCBI Taxonomy" id="1364940"/>
    <lineage>
        <taxon>Archaea</taxon>
        <taxon>Methanobacteriati</taxon>
        <taxon>Methanobacteriota</taxon>
        <taxon>Stenosarchaea group</taxon>
        <taxon>Halobacteria</taxon>
        <taxon>Halobacteriales</taxon>
        <taxon>Haloferacaceae</taxon>
        <taxon>Halobium</taxon>
    </lineage>
</organism>
<name>A0ABD5PCR4_9EURY</name>
<feature type="domain" description="DUF4397" evidence="1">
    <location>
        <begin position="84"/>
        <end position="169"/>
    </location>
</feature>
<reference evidence="2 3" key="1">
    <citation type="journal article" date="2019" name="Int. J. Syst. Evol. Microbiol.">
        <title>The Global Catalogue of Microorganisms (GCM) 10K type strain sequencing project: providing services to taxonomists for standard genome sequencing and annotation.</title>
        <authorList>
            <consortium name="The Broad Institute Genomics Platform"/>
            <consortium name="The Broad Institute Genome Sequencing Center for Infectious Disease"/>
            <person name="Wu L."/>
            <person name="Ma J."/>
        </authorList>
    </citation>
    <scope>NUCLEOTIDE SEQUENCE [LARGE SCALE GENOMIC DNA]</scope>
    <source>
        <strain evidence="2 3">CGMCC 1.12553</strain>
    </source>
</reference>
<proteinExistence type="predicted"/>
<dbReference type="Pfam" id="PF14344">
    <property type="entry name" value="DUF4397"/>
    <property type="match status" value="1"/>
</dbReference>
<protein>
    <submittedName>
        <fullName evidence="2">DUF4397 domain-containing protein</fullName>
    </submittedName>
</protein>